<evidence type="ECO:0000313" key="2">
    <source>
        <dbReference type="Proteomes" id="UP000827092"/>
    </source>
</evidence>
<organism evidence="1 2">
    <name type="scientific">Oedothorax gibbosus</name>
    <dbReference type="NCBI Taxonomy" id="931172"/>
    <lineage>
        <taxon>Eukaryota</taxon>
        <taxon>Metazoa</taxon>
        <taxon>Ecdysozoa</taxon>
        <taxon>Arthropoda</taxon>
        <taxon>Chelicerata</taxon>
        <taxon>Arachnida</taxon>
        <taxon>Araneae</taxon>
        <taxon>Araneomorphae</taxon>
        <taxon>Entelegynae</taxon>
        <taxon>Araneoidea</taxon>
        <taxon>Linyphiidae</taxon>
        <taxon>Erigoninae</taxon>
        <taxon>Oedothorax</taxon>
    </lineage>
</organism>
<reference evidence="1 2" key="1">
    <citation type="journal article" date="2022" name="Nat. Ecol. Evol.">
        <title>A masculinizing supergene underlies an exaggerated male reproductive morph in a spider.</title>
        <authorList>
            <person name="Hendrickx F."/>
            <person name="De Corte Z."/>
            <person name="Sonet G."/>
            <person name="Van Belleghem S.M."/>
            <person name="Kostlbacher S."/>
            <person name="Vangestel C."/>
        </authorList>
    </citation>
    <scope>NUCLEOTIDE SEQUENCE [LARGE SCALE GENOMIC DNA]</scope>
    <source>
        <strain evidence="1">W744_W776</strain>
    </source>
</reference>
<dbReference type="AlphaFoldDB" id="A0AAV6THR2"/>
<protein>
    <submittedName>
        <fullName evidence="1">Uncharacterized protein</fullName>
    </submittedName>
</protein>
<evidence type="ECO:0000313" key="1">
    <source>
        <dbReference type="EMBL" id="KAG8171349.1"/>
    </source>
</evidence>
<dbReference type="EMBL" id="JAFNEN010004121">
    <property type="protein sequence ID" value="KAG8171349.1"/>
    <property type="molecule type" value="Genomic_DNA"/>
</dbReference>
<comment type="caution">
    <text evidence="1">The sequence shown here is derived from an EMBL/GenBank/DDBJ whole genome shotgun (WGS) entry which is preliminary data.</text>
</comment>
<keyword evidence="2" id="KW-1185">Reference proteome</keyword>
<name>A0AAV6THR2_9ARAC</name>
<dbReference type="Proteomes" id="UP000827092">
    <property type="component" value="Unassembled WGS sequence"/>
</dbReference>
<proteinExistence type="predicted"/>
<sequence>MDKPTTRMSSTIFGLGSGITEEDCTITGSRLPTNLQVLRCLMYHLQEGVRINRTKWESAKIVLAKITVFYEKANIPMISERKACEKMIKLLDDNAKLRAIPCKRRETPSSLNKVKQMEDFLTKTFAIWPVNVETLMKNAEDLHF</sequence>
<accession>A0AAV6THR2</accession>
<gene>
    <name evidence="1" type="ORF">JTE90_007601</name>
</gene>